<dbReference type="Pfam" id="PF00486">
    <property type="entry name" value="Trans_reg_C"/>
    <property type="match status" value="1"/>
</dbReference>
<dbReference type="SUPFAM" id="SSF52172">
    <property type="entry name" value="CheY-like"/>
    <property type="match status" value="1"/>
</dbReference>
<dbReference type="GO" id="GO:0000976">
    <property type="term" value="F:transcription cis-regulatory region binding"/>
    <property type="evidence" value="ECO:0007669"/>
    <property type="project" value="TreeGrafter"/>
</dbReference>
<evidence type="ECO:0000259" key="8">
    <source>
        <dbReference type="PROSITE" id="PS50110"/>
    </source>
</evidence>
<evidence type="ECO:0000256" key="1">
    <source>
        <dbReference type="ARBA" id="ARBA00022553"/>
    </source>
</evidence>
<dbReference type="GO" id="GO:0006355">
    <property type="term" value="P:regulation of DNA-templated transcription"/>
    <property type="evidence" value="ECO:0007669"/>
    <property type="project" value="InterPro"/>
</dbReference>
<feature type="domain" description="Response regulatory" evidence="8">
    <location>
        <begin position="2"/>
        <end position="116"/>
    </location>
</feature>
<dbReference type="PROSITE" id="PS51755">
    <property type="entry name" value="OMPR_PHOB"/>
    <property type="match status" value="1"/>
</dbReference>
<dbReference type="SMART" id="SM00448">
    <property type="entry name" value="REC"/>
    <property type="match status" value="1"/>
</dbReference>
<organism evidence="10 11">
    <name type="scientific">Bacillus benzoevorans</name>
    <dbReference type="NCBI Taxonomy" id="1456"/>
    <lineage>
        <taxon>Bacteria</taxon>
        <taxon>Bacillati</taxon>
        <taxon>Bacillota</taxon>
        <taxon>Bacilli</taxon>
        <taxon>Bacillales</taxon>
        <taxon>Bacillaceae</taxon>
        <taxon>Bacillus</taxon>
    </lineage>
</organism>
<sequence>MNVLLVEDDERLGKLLLHLLTKEFSKVDWVKNGRDANDYSLFNPYDIIILDWMLPVMDGIEVCKVLRKRNFQGGILFMTAKDSVEDVITGLDSGADDYIVKPFEFGELMARLRALSRRKPKIFEEIIEKDGLKLNLTTHSVFRDENNIELSRKEYQLLEILMRNPKQIITRELLFDKIWGFENDVSDNALDALIKLVRRKIDLPGKPSLIQNVRGVGYKMRELDV</sequence>
<name>A0A7X0LTQ1_9BACI</name>
<dbReference type="GO" id="GO:0005829">
    <property type="term" value="C:cytosol"/>
    <property type="evidence" value="ECO:0007669"/>
    <property type="project" value="TreeGrafter"/>
</dbReference>
<evidence type="ECO:0000256" key="3">
    <source>
        <dbReference type="ARBA" id="ARBA00023015"/>
    </source>
</evidence>
<dbReference type="PANTHER" id="PTHR48111:SF22">
    <property type="entry name" value="REGULATOR OF RPOS"/>
    <property type="match status" value="1"/>
</dbReference>
<dbReference type="Gene3D" id="3.40.50.2300">
    <property type="match status" value="1"/>
</dbReference>
<evidence type="ECO:0000256" key="5">
    <source>
        <dbReference type="ARBA" id="ARBA00023163"/>
    </source>
</evidence>
<keyword evidence="1 6" id="KW-0597">Phosphoprotein</keyword>
<proteinExistence type="predicted"/>
<dbReference type="Gene3D" id="1.10.10.10">
    <property type="entry name" value="Winged helix-like DNA-binding domain superfamily/Winged helix DNA-binding domain"/>
    <property type="match status" value="1"/>
</dbReference>
<dbReference type="Gene3D" id="6.10.250.690">
    <property type="match status" value="1"/>
</dbReference>
<evidence type="ECO:0000313" key="10">
    <source>
        <dbReference type="EMBL" id="MBB6443650.1"/>
    </source>
</evidence>
<evidence type="ECO:0000313" key="11">
    <source>
        <dbReference type="Proteomes" id="UP000531594"/>
    </source>
</evidence>
<protein>
    <submittedName>
        <fullName evidence="10">DNA-binding response OmpR family regulator</fullName>
    </submittedName>
</protein>
<dbReference type="GO" id="GO:0000156">
    <property type="term" value="F:phosphorelay response regulator activity"/>
    <property type="evidence" value="ECO:0007669"/>
    <property type="project" value="TreeGrafter"/>
</dbReference>
<dbReference type="Pfam" id="PF00072">
    <property type="entry name" value="Response_reg"/>
    <property type="match status" value="1"/>
</dbReference>
<dbReference type="RefSeq" id="WP_184521736.1">
    <property type="nucleotide sequence ID" value="NZ_JACHGK010000001.1"/>
</dbReference>
<dbReference type="InterPro" id="IPR001789">
    <property type="entry name" value="Sig_transdc_resp-reg_receiver"/>
</dbReference>
<gene>
    <name evidence="10" type="ORF">HNR53_000238</name>
</gene>
<feature type="modified residue" description="4-aspartylphosphate" evidence="6">
    <location>
        <position position="51"/>
    </location>
</feature>
<evidence type="ECO:0000259" key="9">
    <source>
        <dbReference type="PROSITE" id="PS51755"/>
    </source>
</evidence>
<keyword evidence="5" id="KW-0804">Transcription</keyword>
<evidence type="ECO:0000256" key="6">
    <source>
        <dbReference type="PROSITE-ProRule" id="PRU00169"/>
    </source>
</evidence>
<evidence type="ECO:0000256" key="2">
    <source>
        <dbReference type="ARBA" id="ARBA00023012"/>
    </source>
</evidence>
<dbReference type="InterPro" id="IPR036388">
    <property type="entry name" value="WH-like_DNA-bd_sf"/>
</dbReference>
<dbReference type="InterPro" id="IPR011006">
    <property type="entry name" value="CheY-like_superfamily"/>
</dbReference>
<dbReference type="AlphaFoldDB" id="A0A7X0LTQ1"/>
<dbReference type="CDD" id="cd00383">
    <property type="entry name" value="trans_reg_C"/>
    <property type="match status" value="1"/>
</dbReference>
<dbReference type="EMBL" id="JACHGK010000001">
    <property type="protein sequence ID" value="MBB6443650.1"/>
    <property type="molecule type" value="Genomic_DNA"/>
</dbReference>
<feature type="domain" description="OmpR/PhoB-type" evidence="9">
    <location>
        <begin position="124"/>
        <end position="222"/>
    </location>
</feature>
<keyword evidence="4 7" id="KW-0238">DNA-binding</keyword>
<dbReference type="InterPro" id="IPR039420">
    <property type="entry name" value="WalR-like"/>
</dbReference>
<reference evidence="10 11" key="1">
    <citation type="submission" date="2020-08" db="EMBL/GenBank/DDBJ databases">
        <title>Genomic Encyclopedia of Type Strains, Phase IV (KMG-IV): sequencing the most valuable type-strain genomes for metagenomic binning, comparative biology and taxonomic classification.</title>
        <authorList>
            <person name="Goeker M."/>
        </authorList>
    </citation>
    <scope>NUCLEOTIDE SEQUENCE [LARGE SCALE GENOMIC DNA]</scope>
    <source>
        <strain evidence="10 11">DSM 5391</strain>
    </source>
</reference>
<dbReference type="GO" id="GO:0032993">
    <property type="term" value="C:protein-DNA complex"/>
    <property type="evidence" value="ECO:0007669"/>
    <property type="project" value="TreeGrafter"/>
</dbReference>
<keyword evidence="3" id="KW-0805">Transcription regulation</keyword>
<accession>A0A7X0LTQ1</accession>
<feature type="DNA-binding region" description="OmpR/PhoB-type" evidence="7">
    <location>
        <begin position="124"/>
        <end position="222"/>
    </location>
</feature>
<dbReference type="PROSITE" id="PS50110">
    <property type="entry name" value="RESPONSE_REGULATORY"/>
    <property type="match status" value="1"/>
</dbReference>
<dbReference type="Proteomes" id="UP000531594">
    <property type="component" value="Unassembled WGS sequence"/>
</dbReference>
<evidence type="ECO:0000256" key="4">
    <source>
        <dbReference type="ARBA" id="ARBA00023125"/>
    </source>
</evidence>
<dbReference type="InterPro" id="IPR001867">
    <property type="entry name" value="OmpR/PhoB-type_DNA-bd"/>
</dbReference>
<dbReference type="PANTHER" id="PTHR48111">
    <property type="entry name" value="REGULATOR OF RPOS"/>
    <property type="match status" value="1"/>
</dbReference>
<keyword evidence="2" id="KW-0902">Two-component regulatory system</keyword>
<evidence type="ECO:0000256" key="7">
    <source>
        <dbReference type="PROSITE-ProRule" id="PRU01091"/>
    </source>
</evidence>
<comment type="caution">
    <text evidence="10">The sequence shown here is derived from an EMBL/GenBank/DDBJ whole genome shotgun (WGS) entry which is preliminary data.</text>
</comment>
<keyword evidence="11" id="KW-1185">Reference proteome</keyword>
<dbReference type="SMART" id="SM00862">
    <property type="entry name" value="Trans_reg_C"/>
    <property type="match status" value="1"/>
</dbReference>